<sequence>MTSSQLEDQSSEDNSHKQKNSHISSTEASSSIITQQSTVNHENVPLSHGVEPRKDYGSTSDSRTETTTTAIKSADNTTAALIETQYLLSSDSEGRIDTDIIDPESNIIEDLNDHTTDNELLAQARKEHKIKPWYKRPSLYAICIAGCIFNFPRALGVAPQFTLLISGMCHKMILEDPELTCDSPSVKRALLELGKTVQFFGSLIVILVTTKLGQLSDHFGRKRILLFGLTCLGVSQAVDSISLNPAWNTFVPWIIIVSDVFCAFGGELPMLRALCTAYVVDVVDPKKVSQSIGTVSAFMTFGVGVGVFLSSSSFLSPVTLMFIGSSLCVGNIFICWFLLPDSRPQYLNERARKQDALQKKINAQKRRIELEQLQLSNTTPSFRDKLIKLAYDSGLGHLVDVFSSLKLFWITEYDSYGNIDWKPRFNALTLLVMYLLLSLCTEGEGACFLMYAVFKFKWDNTQIGKVIALRLGANTLGLLFINPFINNKLASKFTKKLNKVDMVDRIMIFVSVSALILLMVLVIESDSMLTFCLTALPCCFSCIATPTFQSTLLKYNRNPEKNGEFFGVLTFFENVVGLIGPLAFLSIYSYSVEFNPELIFQLSAGVFALVLVISFSLKT</sequence>
<reference evidence="1" key="1">
    <citation type="submission" date="2023-04" db="EMBL/GenBank/DDBJ databases">
        <title>Ambrosiozyma monospora NBRC 10751.</title>
        <authorList>
            <person name="Ichikawa N."/>
            <person name="Sato H."/>
            <person name="Tonouchi N."/>
        </authorList>
    </citation>
    <scope>NUCLEOTIDE SEQUENCE</scope>
    <source>
        <strain evidence="1">NBRC 10751</strain>
    </source>
</reference>
<protein>
    <submittedName>
        <fullName evidence="1">Unnamed protein product</fullName>
    </submittedName>
</protein>
<dbReference type="Proteomes" id="UP001165064">
    <property type="component" value="Unassembled WGS sequence"/>
</dbReference>
<dbReference type="EMBL" id="BSXS01000016">
    <property type="protein sequence ID" value="GME70306.1"/>
    <property type="molecule type" value="Genomic_DNA"/>
</dbReference>
<keyword evidence="2" id="KW-1185">Reference proteome</keyword>
<comment type="caution">
    <text evidence="1">The sequence shown here is derived from an EMBL/GenBank/DDBJ whole genome shotgun (WGS) entry which is preliminary data.</text>
</comment>
<evidence type="ECO:0000313" key="1">
    <source>
        <dbReference type="EMBL" id="GME70306.1"/>
    </source>
</evidence>
<proteinExistence type="predicted"/>
<organism evidence="1 2">
    <name type="scientific">Ambrosiozyma monospora</name>
    <name type="common">Yeast</name>
    <name type="synonym">Endomycopsis monosporus</name>
    <dbReference type="NCBI Taxonomy" id="43982"/>
    <lineage>
        <taxon>Eukaryota</taxon>
        <taxon>Fungi</taxon>
        <taxon>Dikarya</taxon>
        <taxon>Ascomycota</taxon>
        <taxon>Saccharomycotina</taxon>
        <taxon>Pichiomycetes</taxon>
        <taxon>Pichiales</taxon>
        <taxon>Pichiaceae</taxon>
        <taxon>Ambrosiozyma</taxon>
    </lineage>
</organism>
<gene>
    <name evidence="1" type="ORF">Amon02_000013900</name>
</gene>
<evidence type="ECO:0000313" key="2">
    <source>
        <dbReference type="Proteomes" id="UP001165064"/>
    </source>
</evidence>
<name>A0ACB5SRH7_AMBMO</name>
<accession>A0ACB5SRH7</accession>